<reference evidence="16" key="2">
    <citation type="submission" date="2025-08" db="UniProtKB">
        <authorList>
            <consortium name="Ensembl"/>
        </authorList>
    </citation>
    <scope>IDENTIFICATION</scope>
</reference>
<evidence type="ECO:0000256" key="6">
    <source>
        <dbReference type="ARBA" id="ARBA00022692"/>
    </source>
</evidence>
<evidence type="ECO:0000256" key="1">
    <source>
        <dbReference type="ARBA" id="ARBA00004370"/>
    </source>
</evidence>
<dbReference type="Pfam" id="PF13833">
    <property type="entry name" value="EF-hand_8"/>
    <property type="match status" value="1"/>
</dbReference>
<dbReference type="GO" id="GO:0008654">
    <property type="term" value="P:phospholipid biosynthetic process"/>
    <property type="evidence" value="ECO:0007669"/>
    <property type="project" value="UniProtKB-KW"/>
</dbReference>
<keyword evidence="10" id="KW-0594">Phospholipid biosynthesis</keyword>
<keyword evidence="7" id="KW-1133">Transmembrane helix</keyword>
<dbReference type="GO" id="GO:0042171">
    <property type="term" value="F:lysophosphatidic acid acyltransferase activity"/>
    <property type="evidence" value="ECO:0007669"/>
    <property type="project" value="TreeGrafter"/>
</dbReference>
<dbReference type="PANTHER" id="PTHR23063">
    <property type="entry name" value="PHOSPHOLIPID ACYLTRANSFERASE"/>
    <property type="match status" value="1"/>
</dbReference>
<evidence type="ECO:0000256" key="2">
    <source>
        <dbReference type="ARBA" id="ARBA00005074"/>
    </source>
</evidence>
<evidence type="ECO:0000259" key="15">
    <source>
        <dbReference type="PROSITE" id="PS50222"/>
    </source>
</evidence>
<feature type="domain" description="EF-hand" evidence="15">
    <location>
        <begin position="413"/>
        <end position="448"/>
    </location>
</feature>
<evidence type="ECO:0000256" key="3">
    <source>
        <dbReference type="ARBA" id="ARBA00008655"/>
    </source>
</evidence>
<keyword evidence="4" id="KW-0444">Lipid biosynthesis</keyword>
<dbReference type="OrthoDB" id="272512at2759"/>
<dbReference type="PANTHER" id="PTHR23063:SF57">
    <property type="entry name" value="LYSOPHOSPHATIDYLCHOLINE ACYLTRANSFERASE 1"/>
    <property type="match status" value="1"/>
</dbReference>
<name>A0A673SWH9_SURSU</name>
<feature type="domain" description="EF-hand" evidence="15">
    <location>
        <begin position="342"/>
        <end position="377"/>
    </location>
</feature>
<dbReference type="GO" id="GO:0047184">
    <property type="term" value="F:1-acylglycerophosphocholine O-acyltransferase activity"/>
    <property type="evidence" value="ECO:0007669"/>
    <property type="project" value="TreeGrafter"/>
</dbReference>
<dbReference type="InterPro" id="IPR002123">
    <property type="entry name" value="Plipid/glycerol_acylTrfase"/>
</dbReference>
<dbReference type="InterPro" id="IPR045252">
    <property type="entry name" value="LPCAT1-like"/>
</dbReference>
<dbReference type="SMART" id="SM00054">
    <property type="entry name" value="EFh"/>
    <property type="match status" value="2"/>
</dbReference>
<dbReference type="GeneID" id="115293583"/>
<dbReference type="Gene3D" id="1.10.238.10">
    <property type="entry name" value="EF-hand"/>
    <property type="match status" value="1"/>
</dbReference>
<dbReference type="PROSITE" id="PS50222">
    <property type="entry name" value="EF_HAND_2"/>
    <property type="match status" value="2"/>
</dbReference>
<evidence type="ECO:0000256" key="11">
    <source>
        <dbReference type="ARBA" id="ARBA00023264"/>
    </source>
</evidence>
<dbReference type="Ensembl" id="ENSSSUT00005001395.1">
    <property type="protein sequence ID" value="ENSSSUP00005001174.1"/>
    <property type="gene ID" value="ENSSSUG00005000846.1"/>
</dbReference>
<dbReference type="UniPathway" id="UPA00085"/>
<evidence type="ECO:0000256" key="14">
    <source>
        <dbReference type="SAM" id="MobiDB-lite"/>
    </source>
</evidence>
<evidence type="ECO:0000256" key="4">
    <source>
        <dbReference type="ARBA" id="ARBA00022516"/>
    </source>
</evidence>
<evidence type="ECO:0000313" key="16">
    <source>
        <dbReference type="Ensembl" id="ENSSSUP00005001174.1"/>
    </source>
</evidence>
<evidence type="ECO:0000256" key="12">
    <source>
        <dbReference type="ARBA" id="ARBA00023315"/>
    </source>
</evidence>
<gene>
    <name evidence="16" type="primary">LPCAT1</name>
</gene>
<comment type="similarity">
    <text evidence="3">Belongs to the 1-acyl-sn-glycerol-3-phosphate acyltransferase family.</text>
</comment>
<dbReference type="CTD" id="79888"/>
<reference evidence="16 17" key="1">
    <citation type="submission" date="2019-05" db="EMBL/GenBank/DDBJ databases">
        <title>A Chromosome-scale Meerkat (S. suricatta) Genome Assembly.</title>
        <authorList>
            <person name="Dudchenko O."/>
            <person name="Lieberman Aiden E."/>
            <person name="Tung J."/>
            <person name="Barreiro L.B."/>
            <person name="Clutton-Brock T.H."/>
        </authorList>
    </citation>
    <scope>NUCLEOTIDE SEQUENCE [LARGE SCALE GENOMIC DNA]</scope>
</reference>
<proteinExistence type="inferred from homology"/>
<keyword evidence="5" id="KW-0808">Transferase</keyword>
<keyword evidence="11" id="KW-1208">Phospholipid metabolism</keyword>
<evidence type="ECO:0000256" key="9">
    <source>
        <dbReference type="ARBA" id="ARBA00023136"/>
    </source>
</evidence>
<evidence type="ECO:0000256" key="7">
    <source>
        <dbReference type="ARBA" id="ARBA00022989"/>
    </source>
</evidence>
<dbReference type="SMART" id="SM00563">
    <property type="entry name" value="PlsC"/>
    <property type="match status" value="1"/>
</dbReference>
<protein>
    <submittedName>
        <fullName evidence="16">Lysophosphatidylcholine acyltransferase 1</fullName>
    </submittedName>
</protein>
<dbReference type="InterPro" id="IPR011992">
    <property type="entry name" value="EF-hand-dom_pair"/>
</dbReference>
<keyword evidence="12" id="KW-0012">Acyltransferase</keyword>
<evidence type="ECO:0000256" key="10">
    <source>
        <dbReference type="ARBA" id="ARBA00023209"/>
    </source>
</evidence>
<keyword evidence="9" id="KW-0472">Membrane</keyword>
<dbReference type="SUPFAM" id="SSF47473">
    <property type="entry name" value="EF-hand"/>
    <property type="match status" value="1"/>
</dbReference>
<evidence type="ECO:0000313" key="17">
    <source>
        <dbReference type="Proteomes" id="UP000472268"/>
    </source>
</evidence>
<comment type="pathway">
    <text evidence="2">Lipid metabolism; phospholipid metabolism.</text>
</comment>
<dbReference type="Proteomes" id="UP000472268">
    <property type="component" value="Chromosome 6"/>
</dbReference>
<dbReference type="GO" id="GO:0016020">
    <property type="term" value="C:membrane"/>
    <property type="evidence" value="ECO:0007669"/>
    <property type="project" value="UniProtKB-SubCell"/>
</dbReference>
<sequence>MTSALSPQIAFMTLTLFPVRLLLVLAAMLLAWPLALLATLGSAEREPAPSPALWEKVVDFLLRAIMRTMWFAGGFHWVVVKGRQALPSEAAILTLAPHSSYFDAIVVTMTMSSIVMKAESRNIPIWGTLIKYIRPVFVSRSDQDSRRKTVEEIRRRAQSNGKWPQIMIFPEGTCTNRTCLITFKPGAFIPGVPVQPVVLRYPNKLDTITWTWQGPGALKILWLTLCQFHNRVEIEFLPVYSPSEEEKKDPALFAGNVRRVMAEALGVSVTDYTYDDCQLALAGGQLRLPSDTCLLEFARLVRGLGLKPETLEKDLDRYSDSARMQRGGRMGLPELAAHLGVPASDTLRDMLALFDENGDGTLDPRECVIALSVVCRPARTLDTIRLAFKMYGSQDGSIGEDALSSILKTALGVAELSVTDLFRAIDQEEMGRITFADFRRFAEAVPDFAEDYLYPDQPRPDSCPAPVPNGFCADFSPESSGAGRRPVREKLD</sequence>
<dbReference type="GO" id="GO:0005783">
    <property type="term" value="C:endoplasmic reticulum"/>
    <property type="evidence" value="ECO:0007669"/>
    <property type="project" value="TreeGrafter"/>
</dbReference>
<dbReference type="CDD" id="cd07991">
    <property type="entry name" value="LPLAT_LPCAT1-like"/>
    <property type="match status" value="1"/>
</dbReference>
<dbReference type="SUPFAM" id="SSF69593">
    <property type="entry name" value="Glycerol-3-phosphate (1)-acyltransferase"/>
    <property type="match status" value="1"/>
</dbReference>
<keyword evidence="17" id="KW-1185">Reference proteome</keyword>
<dbReference type="GO" id="GO:0005509">
    <property type="term" value="F:calcium ion binding"/>
    <property type="evidence" value="ECO:0007669"/>
    <property type="project" value="InterPro"/>
</dbReference>
<evidence type="ECO:0000256" key="5">
    <source>
        <dbReference type="ARBA" id="ARBA00022679"/>
    </source>
</evidence>
<dbReference type="Pfam" id="PF01553">
    <property type="entry name" value="Acyltransferase"/>
    <property type="match status" value="1"/>
</dbReference>
<organism evidence="16 17">
    <name type="scientific">Suricata suricatta</name>
    <name type="common">Meerkat</name>
    <dbReference type="NCBI Taxonomy" id="37032"/>
    <lineage>
        <taxon>Eukaryota</taxon>
        <taxon>Metazoa</taxon>
        <taxon>Chordata</taxon>
        <taxon>Craniata</taxon>
        <taxon>Vertebrata</taxon>
        <taxon>Euteleostomi</taxon>
        <taxon>Mammalia</taxon>
        <taxon>Eutheria</taxon>
        <taxon>Laurasiatheria</taxon>
        <taxon>Carnivora</taxon>
        <taxon>Feliformia</taxon>
        <taxon>Herpestidae</taxon>
        <taxon>Suricata</taxon>
    </lineage>
</organism>
<keyword evidence="6" id="KW-0812">Transmembrane</keyword>
<comment type="subcellular location">
    <subcellularLocation>
        <location evidence="1">Membrane</location>
    </subcellularLocation>
</comment>
<evidence type="ECO:0000256" key="8">
    <source>
        <dbReference type="ARBA" id="ARBA00023098"/>
    </source>
</evidence>
<dbReference type="RefSeq" id="XP_029797159.1">
    <property type="nucleotide sequence ID" value="XM_029941299.1"/>
</dbReference>
<reference evidence="16" key="3">
    <citation type="submission" date="2025-09" db="UniProtKB">
        <authorList>
            <consortium name="Ensembl"/>
        </authorList>
    </citation>
    <scope>IDENTIFICATION</scope>
</reference>
<evidence type="ECO:0000256" key="13">
    <source>
        <dbReference type="ARBA" id="ARBA00025707"/>
    </source>
</evidence>
<dbReference type="InterPro" id="IPR002048">
    <property type="entry name" value="EF_hand_dom"/>
</dbReference>
<keyword evidence="8" id="KW-0443">Lipid metabolism</keyword>
<accession>A0A673SWH9</accession>
<feature type="region of interest" description="Disordered" evidence="14">
    <location>
        <begin position="456"/>
        <end position="492"/>
    </location>
</feature>
<comment type="pathway">
    <text evidence="13">Phospholipid metabolism.</text>
</comment>
<dbReference type="OMA" id="TEDDLAC"/>
<dbReference type="AlphaFoldDB" id="A0A673SWH9"/>